<keyword evidence="1" id="KW-0812">Transmembrane</keyword>
<evidence type="ECO:0000313" key="2">
    <source>
        <dbReference type="EMBL" id="RYJ14650.1"/>
    </source>
</evidence>
<name>A0A482TAJ7_9EURY</name>
<proteinExistence type="predicted"/>
<dbReference type="RefSeq" id="WP_006055093.1">
    <property type="nucleotide sequence ID" value="NZ_RZHH01000002.1"/>
</dbReference>
<keyword evidence="1" id="KW-1133">Transmembrane helix</keyword>
<dbReference type="AlphaFoldDB" id="A0A482TAJ7"/>
<feature type="transmembrane region" description="Helical" evidence="1">
    <location>
        <begin position="93"/>
        <end position="114"/>
    </location>
</feature>
<dbReference type="Pfam" id="PF25957">
    <property type="entry name" value="DUF7994"/>
    <property type="match status" value="1"/>
</dbReference>
<comment type="caution">
    <text evidence="2">The sequence shown here is derived from an EMBL/GenBank/DDBJ whole genome shotgun (WGS) entry which is preliminary data.</text>
</comment>
<keyword evidence="1" id="KW-0472">Membrane</keyword>
<organism evidence="2 3">
    <name type="scientific">Halogeometricum borinquense</name>
    <dbReference type="NCBI Taxonomy" id="60847"/>
    <lineage>
        <taxon>Archaea</taxon>
        <taxon>Methanobacteriati</taxon>
        <taxon>Methanobacteriota</taxon>
        <taxon>Stenosarchaea group</taxon>
        <taxon>Halobacteria</taxon>
        <taxon>Halobacteriales</taxon>
        <taxon>Haloferacaceae</taxon>
        <taxon>Halogeometricum</taxon>
    </lineage>
</organism>
<evidence type="ECO:0000256" key="1">
    <source>
        <dbReference type="SAM" id="Phobius"/>
    </source>
</evidence>
<evidence type="ECO:0000313" key="3">
    <source>
        <dbReference type="Proteomes" id="UP000294028"/>
    </source>
</evidence>
<feature type="transmembrane region" description="Helical" evidence="1">
    <location>
        <begin position="6"/>
        <end position="23"/>
    </location>
</feature>
<reference evidence="2 3" key="1">
    <citation type="submission" date="2018-12" db="EMBL/GenBank/DDBJ databases">
        <title>Genome analysis provides insights into bioremediation potentialities of Halogeometricum borinquense strain N11.</title>
        <authorList>
            <person name="Najjari A."/>
            <person name="Youssef N."/>
            <person name="Fhoula I."/>
            <person name="Ben Dhia O."/>
            <person name="Mahjoubi M."/>
            <person name="Ouzari H.I."/>
            <person name="Cherif A."/>
        </authorList>
    </citation>
    <scope>NUCLEOTIDE SEQUENCE [LARGE SCALE GENOMIC DNA]</scope>
    <source>
        <strain evidence="2 3">N11</strain>
    </source>
</reference>
<dbReference type="EMBL" id="RZHH01000002">
    <property type="protein sequence ID" value="RYJ14650.1"/>
    <property type="molecule type" value="Genomic_DNA"/>
</dbReference>
<feature type="transmembrane region" description="Helical" evidence="1">
    <location>
        <begin position="63"/>
        <end position="81"/>
    </location>
</feature>
<dbReference type="InterPro" id="IPR058307">
    <property type="entry name" value="DUF7994"/>
</dbReference>
<sequence>MDRRLYIVNAVVLLTLALAYAAFWPHTTTIIALIELLVFGALCYFATGFRISISVGSWTLPWYSIYGIGTLALGGALPLLVMQMAGGGRLGPFYIVLLLILEIPMVVVGVKYLFGTHNTGIAAE</sequence>
<accession>A0A482TAJ7</accession>
<dbReference type="Proteomes" id="UP000294028">
    <property type="component" value="Unassembled WGS sequence"/>
</dbReference>
<dbReference type="GeneID" id="9992560"/>
<gene>
    <name evidence="2" type="ORF">ELS19_12285</name>
</gene>
<protein>
    <submittedName>
        <fullName evidence="2">Uncharacterized protein</fullName>
    </submittedName>
</protein>
<feature type="transmembrane region" description="Helical" evidence="1">
    <location>
        <begin position="30"/>
        <end position="51"/>
    </location>
</feature>